<evidence type="ECO:0000256" key="6">
    <source>
        <dbReference type="ARBA" id="ARBA00022475"/>
    </source>
</evidence>
<keyword evidence="22" id="KW-1185">Reference proteome</keyword>
<feature type="region of interest" description="Disordered" evidence="17">
    <location>
        <begin position="256"/>
        <end position="285"/>
    </location>
</feature>
<evidence type="ECO:0000256" key="13">
    <source>
        <dbReference type="ARBA" id="ARBA00022833"/>
    </source>
</evidence>
<keyword evidence="14 18" id="KW-1133">Transmembrane helix</keyword>
<evidence type="ECO:0000256" key="12">
    <source>
        <dbReference type="ARBA" id="ARBA00022786"/>
    </source>
</evidence>
<dbReference type="AlphaFoldDB" id="A0A9W9ZT90"/>
<dbReference type="Proteomes" id="UP001163046">
    <property type="component" value="Unassembled WGS sequence"/>
</dbReference>
<evidence type="ECO:0000256" key="15">
    <source>
        <dbReference type="ARBA" id="ARBA00023136"/>
    </source>
</evidence>
<dbReference type="InterPro" id="IPR013083">
    <property type="entry name" value="Znf_RING/FYVE/PHD"/>
</dbReference>
<evidence type="ECO:0000256" key="19">
    <source>
        <dbReference type="SAM" id="SignalP"/>
    </source>
</evidence>
<keyword evidence="11 16" id="KW-0479">Metal-binding</keyword>
<dbReference type="GO" id="GO:0016055">
    <property type="term" value="P:Wnt signaling pathway"/>
    <property type="evidence" value="ECO:0007669"/>
    <property type="project" value="UniProtKB-KW"/>
</dbReference>
<comment type="caution">
    <text evidence="21">The sequence shown here is derived from an EMBL/GenBank/DDBJ whole genome shotgun (WGS) entry which is preliminary data.</text>
</comment>
<keyword evidence="7 21" id="KW-0808">Transferase</keyword>
<dbReference type="GO" id="GO:0008270">
    <property type="term" value="F:zinc ion binding"/>
    <property type="evidence" value="ECO:0007669"/>
    <property type="project" value="UniProtKB-KW"/>
</dbReference>
<protein>
    <recommendedName>
        <fullName evidence="5">RING-type E3 ubiquitin transferase</fullName>
        <ecNumber evidence="5">2.3.2.27</ecNumber>
    </recommendedName>
</protein>
<keyword evidence="9 18" id="KW-0812">Transmembrane</keyword>
<evidence type="ECO:0000256" key="11">
    <source>
        <dbReference type="ARBA" id="ARBA00022771"/>
    </source>
</evidence>
<evidence type="ECO:0000256" key="17">
    <source>
        <dbReference type="SAM" id="MobiDB-lite"/>
    </source>
</evidence>
<dbReference type="Pfam" id="PF18212">
    <property type="entry name" value="ZNRF_3_ecto"/>
    <property type="match status" value="1"/>
</dbReference>
<sequence>MKFYSALAWSLLALCFHAWLSVTLALEKALVEVVIYEHSSGGDYTTYTYELEGTFSNAGAATSAEGDILEMSEDACVTNMCADKLLFTHFGLCNTSDDGDLYEYGWVGVVKLTPPDDLNEPCFTLLEKVKRAMQRGATAIIFDITDHPEAATELNAATDQIARPVVLIDGKDAKKLMNIVKNQKVSRARIQYSVAGYTPQRASNEYFDMVIFMTFFILVSIICFILLLKIKWRQKQKESSLTRMALHALSRMETRKYQSGSSDSSSTREENGNISDTESTLSTQSDGINSKCVICLEKFKDGQDVRIVPCRHEFHKDCVDPWLLSNYTCPLCMLNIVERKVQQINQEELVTGLQDVVEDVSLIRIA</sequence>
<organism evidence="21 22">
    <name type="scientific">Desmophyllum pertusum</name>
    <dbReference type="NCBI Taxonomy" id="174260"/>
    <lineage>
        <taxon>Eukaryota</taxon>
        <taxon>Metazoa</taxon>
        <taxon>Cnidaria</taxon>
        <taxon>Anthozoa</taxon>
        <taxon>Hexacorallia</taxon>
        <taxon>Scleractinia</taxon>
        <taxon>Caryophylliina</taxon>
        <taxon>Caryophylliidae</taxon>
        <taxon>Desmophyllum</taxon>
    </lineage>
</organism>
<evidence type="ECO:0000256" key="1">
    <source>
        <dbReference type="ARBA" id="ARBA00000900"/>
    </source>
</evidence>
<evidence type="ECO:0000256" key="7">
    <source>
        <dbReference type="ARBA" id="ARBA00022679"/>
    </source>
</evidence>
<keyword evidence="21" id="KW-0012">Acyltransferase</keyword>
<reference evidence="21" key="1">
    <citation type="submission" date="2023-01" db="EMBL/GenBank/DDBJ databases">
        <title>Genome assembly of the deep-sea coral Lophelia pertusa.</title>
        <authorList>
            <person name="Herrera S."/>
            <person name="Cordes E."/>
        </authorList>
    </citation>
    <scope>NUCLEOTIDE SEQUENCE</scope>
    <source>
        <strain evidence="21">USNM1676648</strain>
        <tissue evidence="21">Polyp</tissue>
    </source>
</reference>
<keyword evidence="10 19" id="KW-0732">Signal</keyword>
<evidence type="ECO:0000256" key="4">
    <source>
        <dbReference type="ARBA" id="ARBA00008759"/>
    </source>
</evidence>
<dbReference type="Gene3D" id="3.50.30.30">
    <property type="match status" value="1"/>
</dbReference>
<dbReference type="InterPro" id="IPR001841">
    <property type="entry name" value="Znf_RING"/>
</dbReference>
<feature type="signal peptide" evidence="19">
    <location>
        <begin position="1"/>
        <end position="25"/>
    </location>
</feature>
<accession>A0A9W9ZT90</accession>
<dbReference type="GO" id="GO:0061630">
    <property type="term" value="F:ubiquitin protein ligase activity"/>
    <property type="evidence" value="ECO:0007669"/>
    <property type="project" value="UniProtKB-EC"/>
</dbReference>
<dbReference type="InterPro" id="IPR040700">
    <property type="entry name" value="ZNRF-3_ecto"/>
</dbReference>
<dbReference type="OrthoDB" id="8062037at2759"/>
<evidence type="ECO:0000313" key="22">
    <source>
        <dbReference type="Proteomes" id="UP001163046"/>
    </source>
</evidence>
<dbReference type="EC" id="2.3.2.27" evidence="5"/>
<keyword evidence="12" id="KW-0833">Ubl conjugation pathway</keyword>
<evidence type="ECO:0000256" key="8">
    <source>
        <dbReference type="ARBA" id="ARBA00022687"/>
    </source>
</evidence>
<feature type="compositionally biased region" description="Polar residues" evidence="17">
    <location>
        <begin position="272"/>
        <end position="285"/>
    </location>
</feature>
<proteinExistence type="inferred from homology"/>
<keyword evidence="13" id="KW-0862">Zinc</keyword>
<dbReference type="PROSITE" id="PS50089">
    <property type="entry name" value="ZF_RING_2"/>
    <property type="match status" value="1"/>
</dbReference>
<dbReference type="PANTHER" id="PTHR16200">
    <property type="entry name" value="RING ZINC FINGER"/>
    <property type="match status" value="1"/>
</dbReference>
<comment type="catalytic activity">
    <reaction evidence="1">
        <text>S-ubiquitinyl-[E2 ubiquitin-conjugating enzyme]-L-cysteine + [acceptor protein]-L-lysine = [E2 ubiquitin-conjugating enzyme]-L-cysteine + N(6)-ubiquitinyl-[acceptor protein]-L-lysine.</text>
        <dbReference type="EC" id="2.3.2.27"/>
    </reaction>
</comment>
<dbReference type="GO" id="GO:0030178">
    <property type="term" value="P:negative regulation of Wnt signaling pathway"/>
    <property type="evidence" value="ECO:0007669"/>
    <property type="project" value="UniProtKB-ARBA"/>
</dbReference>
<dbReference type="InterPro" id="IPR051073">
    <property type="entry name" value="ZNRF3_Arkadia_E3_ligases"/>
</dbReference>
<dbReference type="Pfam" id="PF13639">
    <property type="entry name" value="zf-RING_2"/>
    <property type="match status" value="1"/>
</dbReference>
<gene>
    <name evidence="21" type="primary">ZNRF3</name>
    <name evidence="21" type="ORF">OS493_000801</name>
</gene>
<evidence type="ECO:0000256" key="3">
    <source>
        <dbReference type="ARBA" id="ARBA00004906"/>
    </source>
</evidence>
<dbReference type="EMBL" id="MU825873">
    <property type="protein sequence ID" value="KAJ7387472.1"/>
    <property type="molecule type" value="Genomic_DNA"/>
</dbReference>
<feature type="domain" description="RING-type" evidence="20">
    <location>
        <begin position="292"/>
        <end position="332"/>
    </location>
</feature>
<comment type="subcellular location">
    <subcellularLocation>
        <location evidence="2">Cell membrane</location>
        <topology evidence="2">Single-pass type I membrane protein</topology>
    </subcellularLocation>
</comment>
<keyword evidence="6" id="KW-1003">Cell membrane</keyword>
<dbReference type="SMART" id="SM00184">
    <property type="entry name" value="RING"/>
    <property type="match status" value="1"/>
</dbReference>
<dbReference type="SUPFAM" id="SSF57850">
    <property type="entry name" value="RING/U-box"/>
    <property type="match status" value="1"/>
</dbReference>
<comment type="similarity">
    <text evidence="4">Belongs to the ZNRF3 family.</text>
</comment>
<evidence type="ECO:0000256" key="9">
    <source>
        <dbReference type="ARBA" id="ARBA00022692"/>
    </source>
</evidence>
<evidence type="ECO:0000256" key="10">
    <source>
        <dbReference type="ARBA" id="ARBA00022729"/>
    </source>
</evidence>
<feature type="chain" id="PRO_5040936296" description="RING-type E3 ubiquitin transferase" evidence="19">
    <location>
        <begin position="26"/>
        <end position="366"/>
    </location>
</feature>
<evidence type="ECO:0000256" key="16">
    <source>
        <dbReference type="PROSITE-ProRule" id="PRU00175"/>
    </source>
</evidence>
<keyword evidence="11 16" id="KW-0863">Zinc-finger</keyword>
<evidence type="ECO:0000256" key="2">
    <source>
        <dbReference type="ARBA" id="ARBA00004251"/>
    </source>
</evidence>
<evidence type="ECO:0000256" key="18">
    <source>
        <dbReference type="SAM" id="Phobius"/>
    </source>
</evidence>
<dbReference type="Gene3D" id="3.30.40.10">
    <property type="entry name" value="Zinc/RING finger domain, C3HC4 (zinc finger)"/>
    <property type="match status" value="1"/>
</dbReference>
<feature type="transmembrane region" description="Helical" evidence="18">
    <location>
        <begin position="206"/>
        <end position="228"/>
    </location>
</feature>
<keyword evidence="15 18" id="KW-0472">Membrane</keyword>
<keyword evidence="8" id="KW-0879">Wnt signaling pathway</keyword>
<evidence type="ECO:0000313" key="21">
    <source>
        <dbReference type="EMBL" id="KAJ7387472.1"/>
    </source>
</evidence>
<name>A0A9W9ZT90_9CNID</name>
<comment type="pathway">
    <text evidence="3">Protein modification; protein ubiquitination.</text>
</comment>
<evidence type="ECO:0000256" key="14">
    <source>
        <dbReference type="ARBA" id="ARBA00022989"/>
    </source>
</evidence>
<dbReference type="GO" id="GO:0005886">
    <property type="term" value="C:plasma membrane"/>
    <property type="evidence" value="ECO:0007669"/>
    <property type="project" value="UniProtKB-SubCell"/>
</dbReference>
<evidence type="ECO:0000259" key="20">
    <source>
        <dbReference type="PROSITE" id="PS50089"/>
    </source>
</evidence>
<evidence type="ECO:0000256" key="5">
    <source>
        <dbReference type="ARBA" id="ARBA00012483"/>
    </source>
</evidence>